<proteinExistence type="predicted"/>
<dbReference type="EMBL" id="CP048222">
    <property type="protein sequence ID" value="QHT70749.1"/>
    <property type="molecule type" value="Genomic_DNA"/>
</dbReference>
<reference evidence="2 3" key="1">
    <citation type="submission" date="2020-01" db="EMBL/GenBank/DDBJ databases">
        <authorList>
            <person name="Kim M.K."/>
        </authorList>
    </citation>
    <scope>NUCLEOTIDE SEQUENCE [LARGE SCALE GENOMIC DNA]</scope>
    <source>
        <strain evidence="2 3">172606-1</strain>
    </source>
</reference>
<dbReference type="Proteomes" id="UP000480178">
    <property type="component" value="Chromosome"/>
</dbReference>
<name>A0A6C0GRQ7_9BACT</name>
<keyword evidence="1" id="KW-0472">Membrane</keyword>
<sequence length="74" mass="8397">MDKTNKTSGAILAFRAGKCFSLFVRHFSVRRRMWLMMTALLLLSVYFISLSYKGLVLSKEIPLKQGLPANPVHP</sequence>
<organism evidence="2 3">
    <name type="scientific">Rhodocytophaga rosea</name>
    <dbReference type="NCBI Taxonomy" id="2704465"/>
    <lineage>
        <taxon>Bacteria</taxon>
        <taxon>Pseudomonadati</taxon>
        <taxon>Bacteroidota</taxon>
        <taxon>Cytophagia</taxon>
        <taxon>Cytophagales</taxon>
        <taxon>Rhodocytophagaceae</taxon>
        <taxon>Rhodocytophaga</taxon>
    </lineage>
</organism>
<dbReference type="RefSeq" id="WP_162446721.1">
    <property type="nucleotide sequence ID" value="NZ_CP048222.1"/>
</dbReference>
<evidence type="ECO:0000313" key="2">
    <source>
        <dbReference type="EMBL" id="QHT70749.1"/>
    </source>
</evidence>
<protein>
    <submittedName>
        <fullName evidence="2">Uncharacterized protein</fullName>
    </submittedName>
</protein>
<evidence type="ECO:0000256" key="1">
    <source>
        <dbReference type="SAM" id="Phobius"/>
    </source>
</evidence>
<accession>A0A6C0GRQ7</accession>
<keyword evidence="1" id="KW-0812">Transmembrane</keyword>
<dbReference type="AlphaFoldDB" id="A0A6C0GRQ7"/>
<feature type="transmembrane region" description="Helical" evidence="1">
    <location>
        <begin position="33"/>
        <end position="52"/>
    </location>
</feature>
<evidence type="ECO:0000313" key="3">
    <source>
        <dbReference type="Proteomes" id="UP000480178"/>
    </source>
</evidence>
<keyword evidence="1" id="KW-1133">Transmembrane helix</keyword>
<keyword evidence="3" id="KW-1185">Reference proteome</keyword>
<gene>
    <name evidence="2" type="ORF">GXP67_30925</name>
</gene>
<dbReference type="KEGG" id="rhoz:GXP67_30925"/>